<sequence>MKARDFLTISAAAATALALGSAVARAEIPETTIQMAHVYNPGNIWFETTEKYAEGIEAATDGKVTVNIAPGGTTGTWQEAIEALQIGTNNVVLESIGTLDRYDPLPGIEAFPYLIRDLDHFKKVYYGDMGGELADEIEERTGFKIVGAGYRGARKLSANKKVETPDDLKGLKLRVPPLKMYRRTWELLDASPVPMPALEIYTALQQGVIDGQENPLEVIYTFKWYEHQPYVMSTDHVIGAMTFIFDANWFNSQPEELQQILIDEGEKAMLWATDQMLAKEGEYEKLLEENGVEIVQPDMEAFRATVAPIKDEFPELKDWVERINAVQ</sequence>
<evidence type="ECO:0000313" key="5">
    <source>
        <dbReference type="EMBL" id="MEJ8570606.1"/>
    </source>
</evidence>
<dbReference type="GO" id="GO:0030288">
    <property type="term" value="C:outer membrane-bounded periplasmic space"/>
    <property type="evidence" value="ECO:0007669"/>
    <property type="project" value="InterPro"/>
</dbReference>
<dbReference type="EMBL" id="JAZHOF010000002">
    <property type="protein sequence ID" value="MEJ8570606.1"/>
    <property type="molecule type" value="Genomic_DNA"/>
</dbReference>
<dbReference type="InterPro" id="IPR038404">
    <property type="entry name" value="TRAP_DctP_sf"/>
</dbReference>
<feature type="signal peptide" evidence="4">
    <location>
        <begin position="1"/>
        <end position="26"/>
    </location>
</feature>
<feature type="chain" id="PRO_5043903340" evidence="4">
    <location>
        <begin position="27"/>
        <end position="327"/>
    </location>
</feature>
<name>A0AAW9RSZ8_9HYPH</name>
<reference evidence="5 6" key="1">
    <citation type="submission" date="2024-02" db="EMBL/GenBank/DDBJ databases">
        <title>Genome analysis and characterization of Microbaculum marinisediminis sp. nov., isolated from marine sediment.</title>
        <authorList>
            <person name="Du Z.-J."/>
            <person name="Ye Y.-Q."/>
            <person name="Zhang Z.-R."/>
            <person name="Yuan S.-M."/>
            <person name="Zhang X.-Y."/>
        </authorList>
    </citation>
    <scope>NUCLEOTIDE SEQUENCE [LARGE SCALE GENOMIC DNA]</scope>
    <source>
        <strain evidence="5 6">SDUM1044001</strain>
    </source>
</reference>
<dbReference type="NCBIfam" id="NF037995">
    <property type="entry name" value="TRAP_S1"/>
    <property type="match status" value="1"/>
</dbReference>
<dbReference type="CDD" id="cd13603">
    <property type="entry name" value="PBP2_TRAP_Siap_TeaA_like"/>
    <property type="match status" value="1"/>
</dbReference>
<dbReference type="Proteomes" id="UP001378188">
    <property type="component" value="Unassembled WGS sequence"/>
</dbReference>
<dbReference type="Pfam" id="PF03480">
    <property type="entry name" value="DctP"/>
    <property type="match status" value="1"/>
</dbReference>
<dbReference type="RefSeq" id="WP_340328354.1">
    <property type="nucleotide sequence ID" value="NZ_JAZHOF010000002.1"/>
</dbReference>
<proteinExistence type="inferred from homology"/>
<evidence type="ECO:0000256" key="3">
    <source>
        <dbReference type="ARBA" id="ARBA00022729"/>
    </source>
</evidence>
<dbReference type="PANTHER" id="PTHR33376:SF7">
    <property type="entry name" value="C4-DICARBOXYLATE-BINDING PROTEIN DCTB"/>
    <property type="match status" value="1"/>
</dbReference>
<dbReference type="GO" id="GO:0055085">
    <property type="term" value="P:transmembrane transport"/>
    <property type="evidence" value="ECO:0007669"/>
    <property type="project" value="InterPro"/>
</dbReference>
<dbReference type="Gene3D" id="3.40.190.170">
    <property type="entry name" value="Bacterial extracellular solute-binding protein, family 7"/>
    <property type="match status" value="1"/>
</dbReference>
<evidence type="ECO:0000256" key="4">
    <source>
        <dbReference type="SAM" id="SignalP"/>
    </source>
</evidence>
<gene>
    <name evidence="5" type="ORF">V3328_03930</name>
</gene>
<dbReference type="PANTHER" id="PTHR33376">
    <property type="match status" value="1"/>
</dbReference>
<evidence type="ECO:0000256" key="1">
    <source>
        <dbReference type="ARBA" id="ARBA00009023"/>
    </source>
</evidence>
<keyword evidence="2" id="KW-0813">Transport</keyword>
<dbReference type="NCBIfam" id="TIGR00787">
    <property type="entry name" value="dctP"/>
    <property type="match status" value="1"/>
</dbReference>
<keyword evidence="6" id="KW-1185">Reference proteome</keyword>
<comment type="similarity">
    <text evidence="1">Belongs to the bacterial solute-binding protein 7 family.</text>
</comment>
<dbReference type="PIRSF" id="PIRSF006470">
    <property type="entry name" value="DctB"/>
    <property type="match status" value="1"/>
</dbReference>
<dbReference type="InterPro" id="IPR004682">
    <property type="entry name" value="TRAP_DctP"/>
</dbReference>
<evidence type="ECO:0000256" key="2">
    <source>
        <dbReference type="ARBA" id="ARBA00022448"/>
    </source>
</evidence>
<accession>A0AAW9RSZ8</accession>
<comment type="caution">
    <text evidence="5">The sequence shown here is derived from an EMBL/GenBank/DDBJ whole genome shotgun (WGS) entry which is preliminary data.</text>
</comment>
<organism evidence="5 6">
    <name type="scientific">Microbaculum marinum</name>
    <dbReference type="NCBI Taxonomy" id="1764581"/>
    <lineage>
        <taxon>Bacteria</taxon>
        <taxon>Pseudomonadati</taxon>
        <taxon>Pseudomonadota</taxon>
        <taxon>Alphaproteobacteria</taxon>
        <taxon>Hyphomicrobiales</taxon>
        <taxon>Tepidamorphaceae</taxon>
        <taxon>Microbaculum</taxon>
    </lineage>
</organism>
<protein>
    <submittedName>
        <fullName evidence="5">TRAP transporter substrate-binding protein</fullName>
    </submittedName>
</protein>
<evidence type="ECO:0000313" key="6">
    <source>
        <dbReference type="Proteomes" id="UP001378188"/>
    </source>
</evidence>
<dbReference type="AlphaFoldDB" id="A0AAW9RSZ8"/>
<dbReference type="InterPro" id="IPR018389">
    <property type="entry name" value="DctP_fam"/>
</dbReference>
<keyword evidence="3 4" id="KW-0732">Signal</keyword>